<name>A0A9P0SYW8_PIEBR</name>
<dbReference type="EMBL" id="CALOZG010000002">
    <property type="protein sequence ID" value="CAH3977840.1"/>
    <property type="molecule type" value="Genomic_DNA"/>
</dbReference>
<protein>
    <submittedName>
        <fullName evidence="2">Uncharacterized protein</fullName>
    </submittedName>
</protein>
<dbReference type="InterPro" id="IPR031734">
    <property type="entry name" value="MBF2"/>
</dbReference>
<dbReference type="AlphaFoldDB" id="A0A9P0SYW8"/>
<reference evidence="2" key="1">
    <citation type="submission" date="2022-05" db="EMBL/GenBank/DDBJ databases">
        <authorList>
            <person name="Okamura Y."/>
        </authorList>
    </citation>
    <scope>NUCLEOTIDE SEQUENCE</scope>
</reference>
<organism evidence="2 3">
    <name type="scientific">Pieris brassicae</name>
    <name type="common">White butterfly</name>
    <name type="synonym">Large white butterfly</name>
    <dbReference type="NCBI Taxonomy" id="7116"/>
    <lineage>
        <taxon>Eukaryota</taxon>
        <taxon>Metazoa</taxon>
        <taxon>Ecdysozoa</taxon>
        <taxon>Arthropoda</taxon>
        <taxon>Hexapoda</taxon>
        <taxon>Insecta</taxon>
        <taxon>Pterygota</taxon>
        <taxon>Neoptera</taxon>
        <taxon>Endopterygota</taxon>
        <taxon>Lepidoptera</taxon>
        <taxon>Glossata</taxon>
        <taxon>Ditrysia</taxon>
        <taxon>Papilionoidea</taxon>
        <taxon>Pieridae</taxon>
        <taxon>Pierinae</taxon>
        <taxon>Pieris</taxon>
    </lineage>
</organism>
<evidence type="ECO:0000313" key="2">
    <source>
        <dbReference type="EMBL" id="CAH3977840.1"/>
    </source>
</evidence>
<proteinExistence type="predicted"/>
<accession>A0A9P0SYW8</accession>
<keyword evidence="3" id="KW-1185">Reference proteome</keyword>
<evidence type="ECO:0000313" key="3">
    <source>
        <dbReference type="Proteomes" id="UP001152562"/>
    </source>
</evidence>
<feature type="compositionally biased region" description="Polar residues" evidence="1">
    <location>
        <begin position="125"/>
        <end position="138"/>
    </location>
</feature>
<feature type="region of interest" description="Disordered" evidence="1">
    <location>
        <begin position="116"/>
        <end position="138"/>
    </location>
</feature>
<sequence>MFKRNDFLVAQDRLYKEGVPFRKVYAKYGRIFKCPITYFRVVDRLGIGRGPKIEIVRGGLRHKYLVLRLQSTYGYPISVNVYVGCENKMKLKTIKKTSVDPTTIKAITADATTDLEEKLGPGSDASDTNLTTVPTTIQ</sequence>
<evidence type="ECO:0000256" key="1">
    <source>
        <dbReference type="SAM" id="MobiDB-lite"/>
    </source>
</evidence>
<dbReference type="Proteomes" id="UP001152562">
    <property type="component" value="Unassembled WGS sequence"/>
</dbReference>
<dbReference type="Pfam" id="PF15868">
    <property type="entry name" value="MBF2"/>
    <property type="match status" value="1"/>
</dbReference>
<comment type="caution">
    <text evidence="2">The sequence shown here is derived from an EMBL/GenBank/DDBJ whole genome shotgun (WGS) entry which is preliminary data.</text>
</comment>
<gene>
    <name evidence="2" type="ORF">PIBRA_LOCUS1876</name>
</gene>